<dbReference type="InterPro" id="IPR031352">
    <property type="entry name" value="SesA"/>
</dbReference>
<evidence type="ECO:0000313" key="6">
    <source>
        <dbReference type="Proteomes" id="UP000218334"/>
    </source>
</evidence>
<dbReference type="Pfam" id="PF24883">
    <property type="entry name" value="NPHP3_N"/>
    <property type="match status" value="1"/>
</dbReference>
<evidence type="ECO:0000256" key="2">
    <source>
        <dbReference type="SAM" id="Coils"/>
    </source>
</evidence>
<feature type="domain" description="NACHT-NTPase and P-loop NTPases N-terminal" evidence="3">
    <location>
        <begin position="14"/>
        <end position="123"/>
    </location>
</feature>
<keyword evidence="6" id="KW-1185">Reference proteome</keyword>
<protein>
    <submittedName>
        <fullName evidence="5">Uncharacterized protein</fullName>
    </submittedName>
</protein>
<dbReference type="SUPFAM" id="SSF52540">
    <property type="entry name" value="P-loop containing nucleoside triphosphate hydrolases"/>
    <property type="match status" value="1"/>
</dbReference>
<dbReference type="PANTHER" id="PTHR10039">
    <property type="entry name" value="AMELOGENIN"/>
    <property type="match status" value="1"/>
</dbReference>
<evidence type="ECO:0000259" key="3">
    <source>
        <dbReference type="Pfam" id="PF17107"/>
    </source>
</evidence>
<dbReference type="Gene3D" id="3.40.50.300">
    <property type="entry name" value="P-loop containing nucleotide triphosphate hydrolases"/>
    <property type="match status" value="1"/>
</dbReference>
<dbReference type="InterPro" id="IPR027417">
    <property type="entry name" value="P-loop_NTPase"/>
</dbReference>
<feature type="domain" description="Nephrocystin 3-like N-terminal" evidence="4">
    <location>
        <begin position="184"/>
        <end position="351"/>
    </location>
</feature>
<evidence type="ECO:0000313" key="5">
    <source>
        <dbReference type="EMBL" id="PBK65266.1"/>
    </source>
</evidence>
<dbReference type="InterPro" id="IPR056884">
    <property type="entry name" value="NPHP3-like_N"/>
</dbReference>
<keyword evidence="1" id="KW-0677">Repeat</keyword>
<keyword evidence="2" id="KW-0175">Coiled coil</keyword>
<name>A0A2H3BQA9_9AGAR</name>
<dbReference type="Pfam" id="PF17107">
    <property type="entry name" value="SesA"/>
    <property type="match status" value="1"/>
</dbReference>
<proteinExistence type="predicted"/>
<evidence type="ECO:0000256" key="1">
    <source>
        <dbReference type="ARBA" id="ARBA00022737"/>
    </source>
</evidence>
<organism evidence="5 6">
    <name type="scientific">Armillaria solidipes</name>
    <dbReference type="NCBI Taxonomy" id="1076256"/>
    <lineage>
        <taxon>Eukaryota</taxon>
        <taxon>Fungi</taxon>
        <taxon>Dikarya</taxon>
        <taxon>Basidiomycota</taxon>
        <taxon>Agaricomycotina</taxon>
        <taxon>Agaricomycetes</taxon>
        <taxon>Agaricomycetidae</taxon>
        <taxon>Agaricales</taxon>
        <taxon>Marasmiineae</taxon>
        <taxon>Physalacriaceae</taxon>
        <taxon>Armillaria</taxon>
    </lineage>
</organism>
<dbReference type="AlphaFoldDB" id="A0A2H3BQA9"/>
<sequence>MPVDPLSLLTALPSLVERYIQGYEFLKDVKNAPKACSELMEELELAQARLEQLQEHLSGVEDKEKTQLSLKNYEKSLDKLDSILMVYRDPNFRFNLLKRAKWAWSGEKKIKALCNDLKQNSGNLQPLLIQMARDINDLNKHQQKSDTEKATRELAKRLQDIVKWLEPLNSEAKLREVRERRQPGTCEWLLSHDLFASWYSSGSFLWLNGIPGNGKTLLASFVIDHLKEGVASDEIVLFAFADFQDTRSTNVVVLLRTLLAQLLDRCKPEDFVKDGDFAELEKTMQQHDADPPKFLQYLVKLLGKASAPWKRVFVVIDALDQCAHTGRRESIAAVRKLASAGSKISVFVTSRAEQDIIDVLSSIPSISLVNKTQRVKDDITRFIEDKMNNSYLSLAHFREPVRTRISSTLLEKANGMFLLVNCHLQSLAKAQVEKDIDNILRNLPADLNSMYERILQGIEGDGQEVVKSTLWWLVGSCRWLHLAELMEAVMVETGRDSPNTDLKPLSCECLLEMCSSLVHHDTKTDILTLSHASVQVWNVMTRCCRFCPTTCAPVSWPDAVHVLDPSGVHVLNPSDASL</sequence>
<dbReference type="EMBL" id="KZ293446">
    <property type="protein sequence ID" value="PBK65266.1"/>
    <property type="molecule type" value="Genomic_DNA"/>
</dbReference>
<dbReference type="Proteomes" id="UP000218334">
    <property type="component" value="Unassembled WGS sequence"/>
</dbReference>
<gene>
    <name evidence="5" type="ORF">ARMSODRAFT_440008</name>
</gene>
<dbReference type="PANTHER" id="PTHR10039:SF16">
    <property type="entry name" value="GPI INOSITOL-DEACYLASE"/>
    <property type="match status" value="1"/>
</dbReference>
<evidence type="ECO:0000259" key="4">
    <source>
        <dbReference type="Pfam" id="PF24883"/>
    </source>
</evidence>
<feature type="coiled-coil region" evidence="2">
    <location>
        <begin position="36"/>
        <end position="63"/>
    </location>
</feature>
<reference evidence="6" key="1">
    <citation type="journal article" date="2017" name="Nat. Ecol. Evol.">
        <title>Genome expansion and lineage-specific genetic innovations in the forest pathogenic fungi Armillaria.</title>
        <authorList>
            <person name="Sipos G."/>
            <person name="Prasanna A.N."/>
            <person name="Walter M.C."/>
            <person name="O'Connor E."/>
            <person name="Balint B."/>
            <person name="Krizsan K."/>
            <person name="Kiss B."/>
            <person name="Hess J."/>
            <person name="Varga T."/>
            <person name="Slot J."/>
            <person name="Riley R."/>
            <person name="Boka B."/>
            <person name="Rigling D."/>
            <person name="Barry K."/>
            <person name="Lee J."/>
            <person name="Mihaltcheva S."/>
            <person name="LaButti K."/>
            <person name="Lipzen A."/>
            <person name="Waldron R."/>
            <person name="Moloney N.M."/>
            <person name="Sperisen C."/>
            <person name="Kredics L."/>
            <person name="Vagvoelgyi C."/>
            <person name="Patrignani A."/>
            <person name="Fitzpatrick D."/>
            <person name="Nagy I."/>
            <person name="Doyle S."/>
            <person name="Anderson J.B."/>
            <person name="Grigoriev I.V."/>
            <person name="Gueldener U."/>
            <person name="Muensterkoetter M."/>
            <person name="Nagy L.G."/>
        </authorList>
    </citation>
    <scope>NUCLEOTIDE SEQUENCE [LARGE SCALE GENOMIC DNA]</scope>
    <source>
        <strain evidence="6">28-4</strain>
    </source>
</reference>
<accession>A0A2H3BQA9</accession>